<feature type="repeat" description="ANK" evidence="3">
    <location>
        <begin position="128"/>
        <end position="160"/>
    </location>
</feature>
<proteinExistence type="predicted"/>
<dbReference type="STRING" id="990371.SAMN05421813_10671"/>
<dbReference type="EMBL" id="FNHH01000006">
    <property type="protein sequence ID" value="SDM11245.1"/>
    <property type="molecule type" value="Genomic_DNA"/>
</dbReference>
<keyword evidence="1" id="KW-0677">Repeat</keyword>
<dbReference type="PROSITE" id="PS50297">
    <property type="entry name" value="ANK_REP_REGION"/>
    <property type="match status" value="3"/>
</dbReference>
<protein>
    <submittedName>
        <fullName evidence="4">Ankyrin repeat-containing protein</fullName>
    </submittedName>
</protein>
<dbReference type="Pfam" id="PF12796">
    <property type="entry name" value="Ank_2"/>
    <property type="match status" value="1"/>
</dbReference>
<reference evidence="5" key="1">
    <citation type="submission" date="2016-10" db="EMBL/GenBank/DDBJ databases">
        <authorList>
            <person name="Varghese N."/>
            <person name="Submissions S."/>
        </authorList>
    </citation>
    <scope>NUCLEOTIDE SEQUENCE [LARGE SCALE GENOMIC DNA]</scope>
    <source>
        <strain evidence="5">DSM 24536</strain>
    </source>
</reference>
<evidence type="ECO:0000256" key="2">
    <source>
        <dbReference type="ARBA" id="ARBA00023043"/>
    </source>
</evidence>
<feature type="repeat" description="ANK" evidence="3">
    <location>
        <begin position="93"/>
        <end position="125"/>
    </location>
</feature>
<organism evidence="4 5">
    <name type="scientific">Daejeonella rubra</name>
    <dbReference type="NCBI Taxonomy" id="990371"/>
    <lineage>
        <taxon>Bacteria</taxon>
        <taxon>Pseudomonadati</taxon>
        <taxon>Bacteroidota</taxon>
        <taxon>Sphingobacteriia</taxon>
        <taxon>Sphingobacteriales</taxon>
        <taxon>Sphingobacteriaceae</taxon>
        <taxon>Daejeonella</taxon>
    </lineage>
</organism>
<sequence>MNQALLEEYIQTGNAIDLLALLEANTHLATQKTSQNISPIMLCCYYKKPELAEILLKHVPAISIFEASALGKSDFVKEALDQNPELINEFSEDGFTPLSLASYFGNEEITHLLLLNGADPNIPSKNGYNVYPLHSAVASNYTMIAKMLLEAGADINVVQMSGATPLHSAAHNGNIELLIVLLEAGANVNAKMEDGKTPADKAFEKGFVDIAKILS</sequence>
<evidence type="ECO:0000256" key="3">
    <source>
        <dbReference type="PROSITE-ProRule" id="PRU00023"/>
    </source>
</evidence>
<accession>A0A1G9QLR7</accession>
<keyword evidence="2 3" id="KW-0040">ANK repeat</keyword>
<feature type="repeat" description="ANK" evidence="3">
    <location>
        <begin position="161"/>
        <end position="193"/>
    </location>
</feature>
<evidence type="ECO:0000313" key="4">
    <source>
        <dbReference type="EMBL" id="SDM11245.1"/>
    </source>
</evidence>
<dbReference type="SUPFAM" id="SSF48403">
    <property type="entry name" value="Ankyrin repeat"/>
    <property type="match status" value="1"/>
</dbReference>
<dbReference type="AlphaFoldDB" id="A0A1G9QLR7"/>
<dbReference type="InterPro" id="IPR002110">
    <property type="entry name" value="Ankyrin_rpt"/>
</dbReference>
<dbReference type="RefSeq" id="WP_090701938.1">
    <property type="nucleotide sequence ID" value="NZ_FNHH01000006.1"/>
</dbReference>
<gene>
    <name evidence="4" type="ORF">SAMN05421813_10671</name>
</gene>
<dbReference type="Pfam" id="PF00023">
    <property type="entry name" value="Ank"/>
    <property type="match status" value="1"/>
</dbReference>
<name>A0A1G9QLR7_9SPHI</name>
<dbReference type="OrthoDB" id="5657095at2"/>
<dbReference type="InterPro" id="IPR036770">
    <property type="entry name" value="Ankyrin_rpt-contain_sf"/>
</dbReference>
<dbReference type="PRINTS" id="PR01415">
    <property type="entry name" value="ANKYRIN"/>
</dbReference>
<dbReference type="Gene3D" id="1.25.40.20">
    <property type="entry name" value="Ankyrin repeat-containing domain"/>
    <property type="match status" value="1"/>
</dbReference>
<dbReference type="PANTHER" id="PTHR24171">
    <property type="entry name" value="ANKYRIN REPEAT DOMAIN-CONTAINING PROTEIN 39-RELATED"/>
    <property type="match status" value="1"/>
</dbReference>
<dbReference type="GO" id="GO:0004842">
    <property type="term" value="F:ubiquitin-protein transferase activity"/>
    <property type="evidence" value="ECO:0007669"/>
    <property type="project" value="TreeGrafter"/>
</dbReference>
<dbReference type="Proteomes" id="UP000199226">
    <property type="component" value="Unassembled WGS sequence"/>
</dbReference>
<dbReference type="GO" id="GO:0085020">
    <property type="term" value="P:protein K6-linked ubiquitination"/>
    <property type="evidence" value="ECO:0007669"/>
    <property type="project" value="TreeGrafter"/>
</dbReference>
<dbReference type="SMART" id="SM00248">
    <property type="entry name" value="ANK"/>
    <property type="match status" value="4"/>
</dbReference>
<evidence type="ECO:0000313" key="5">
    <source>
        <dbReference type="Proteomes" id="UP000199226"/>
    </source>
</evidence>
<dbReference type="PROSITE" id="PS50088">
    <property type="entry name" value="ANK_REPEAT"/>
    <property type="match status" value="3"/>
</dbReference>
<dbReference type="PANTHER" id="PTHR24171:SF8">
    <property type="entry name" value="BRCA1-ASSOCIATED RING DOMAIN PROTEIN 1"/>
    <property type="match status" value="1"/>
</dbReference>
<keyword evidence="5" id="KW-1185">Reference proteome</keyword>
<evidence type="ECO:0000256" key="1">
    <source>
        <dbReference type="ARBA" id="ARBA00022737"/>
    </source>
</evidence>